<gene>
    <name evidence="1" type="ORF">C479_10560</name>
</gene>
<evidence type="ECO:0000313" key="2">
    <source>
        <dbReference type="Proteomes" id="UP000011560"/>
    </source>
</evidence>
<sequence>MERDVYWRPVDSVGLEHLHYVETEAGVEATGLVLAHADSEPFHLSYRVACDQTHRVTDVELERLDRSEPSLALRATEGGNWTSRENTPIPAIEGCIDVDIAVTPFSNTIPIRRLGLDVGETARLSVAYVSVPALGVDRVTQRYTRLDDRPSGRRCYRYENLSSGFSANIPVDADGLVIDYPGAFDRVAVE</sequence>
<protein>
    <submittedName>
        <fullName evidence="1">Uncharacterized protein</fullName>
    </submittedName>
</protein>
<dbReference type="InterPro" id="IPR009467">
    <property type="entry name" value="Glycolipid-bd_prot_put"/>
</dbReference>
<dbReference type="OrthoDB" id="302903at2157"/>
<keyword evidence="2" id="KW-1185">Reference proteome</keyword>
<accession>M0BED7</accession>
<dbReference type="Proteomes" id="UP000011560">
    <property type="component" value="Unassembled WGS sequence"/>
</dbReference>
<dbReference type="Pfam" id="PF06475">
    <property type="entry name" value="Glycolipid_bind"/>
    <property type="match status" value="1"/>
</dbReference>
<dbReference type="AlphaFoldDB" id="M0BED7"/>
<dbReference type="EMBL" id="AOIQ01000017">
    <property type="protein sequence ID" value="ELZ09256.1"/>
    <property type="molecule type" value="Genomic_DNA"/>
</dbReference>
<evidence type="ECO:0000313" key="1">
    <source>
        <dbReference type="EMBL" id="ELZ09256.1"/>
    </source>
</evidence>
<dbReference type="SUPFAM" id="SSF159275">
    <property type="entry name" value="PA1994-like"/>
    <property type="match status" value="1"/>
</dbReference>
<comment type="caution">
    <text evidence="1">The sequence shown here is derived from an EMBL/GenBank/DDBJ whole genome shotgun (WGS) entry which is preliminary data.</text>
</comment>
<organism evidence="1 2">
    <name type="scientific">Halovivax asiaticus JCM 14624</name>
    <dbReference type="NCBI Taxonomy" id="1227490"/>
    <lineage>
        <taxon>Archaea</taxon>
        <taxon>Methanobacteriati</taxon>
        <taxon>Methanobacteriota</taxon>
        <taxon>Stenosarchaea group</taxon>
        <taxon>Halobacteria</taxon>
        <taxon>Halobacteriales</taxon>
        <taxon>Natrialbaceae</taxon>
        <taxon>Halovivax</taxon>
    </lineage>
</organism>
<reference evidence="1 2" key="1">
    <citation type="journal article" date="2014" name="PLoS Genet.">
        <title>Phylogenetically driven sequencing of extremely halophilic archaea reveals strategies for static and dynamic osmo-response.</title>
        <authorList>
            <person name="Becker E.A."/>
            <person name="Seitzer P.M."/>
            <person name="Tritt A."/>
            <person name="Larsen D."/>
            <person name="Krusor M."/>
            <person name="Yao A.I."/>
            <person name="Wu D."/>
            <person name="Madern D."/>
            <person name="Eisen J.A."/>
            <person name="Darling A.E."/>
            <person name="Facciotti M.T."/>
        </authorList>
    </citation>
    <scope>NUCLEOTIDE SEQUENCE [LARGE SCALE GENOMIC DNA]</scope>
    <source>
        <strain evidence="1 2">JCM 14624</strain>
    </source>
</reference>
<proteinExistence type="predicted"/>
<dbReference type="PATRIC" id="fig|1227490.4.peg.2153"/>
<name>M0BED7_9EURY</name>
<dbReference type="STRING" id="1227490.C479_10560"/>
<dbReference type="RefSeq" id="WP_007702006.1">
    <property type="nucleotide sequence ID" value="NZ_AOIQ01000017.1"/>
</dbReference>